<protein>
    <submittedName>
        <fullName evidence="1">Uncharacterized protein</fullName>
    </submittedName>
</protein>
<name>U9U225_RHIID</name>
<dbReference type="HOGENOM" id="CLU_2134873_0_0_1"/>
<gene>
    <name evidence="1" type="ORF">GLOINDRAFT_95444</name>
</gene>
<reference evidence="1" key="1">
    <citation type="submission" date="2013-07" db="EMBL/GenBank/DDBJ databases">
        <title>The genome of an arbuscular mycorrhizal fungus provides insights into the evolution of the oldest plant symbiosis.</title>
        <authorList>
            <consortium name="DOE Joint Genome Institute"/>
            <person name="Tisserant E."/>
            <person name="Malbreil M."/>
            <person name="Kuo A."/>
            <person name="Kohler A."/>
            <person name="Symeonidi A."/>
            <person name="Balestrini R."/>
            <person name="Charron P."/>
            <person name="Duensing N."/>
            <person name="Frei-dit-Frey N."/>
            <person name="Gianinazzi-Pearson V."/>
            <person name="Gilbert B."/>
            <person name="Handa Y."/>
            <person name="Hijri M."/>
            <person name="Kaul R."/>
            <person name="Kawaguchi M."/>
            <person name="Krajinski F."/>
            <person name="Lammers P."/>
            <person name="Lapierre D."/>
            <person name="Masclaux F.G."/>
            <person name="Murat C."/>
            <person name="Morin E."/>
            <person name="Ndikumana S."/>
            <person name="Pagni M."/>
            <person name="Petitpierre D."/>
            <person name="Requena N."/>
            <person name="Rosikiewicz P."/>
            <person name="Riley R."/>
            <person name="Saito K."/>
            <person name="San Clemente H."/>
            <person name="Shapiro H."/>
            <person name="van Tuinen D."/>
            <person name="Becard G."/>
            <person name="Bonfante P."/>
            <person name="Paszkowski U."/>
            <person name="Shachar-Hill Y."/>
            <person name="Young J.P."/>
            <person name="Sanders I.R."/>
            <person name="Henrissat B."/>
            <person name="Rensing S.A."/>
            <person name="Grigoriev I.V."/>
            <person name="Corradi N."/>
            <person name="Roux C."/>
            <person name="Martin F."/>
        </authorList>
    </citation>
    <scope>NUCLEOTIDE SEQUENCE</scope>
    <source>
        <strain evidence="1">DAOM 197198</strain>
    </source>
</reference>
<proteinExistence type="predicted"/>
<dbReference type="AlphaFoldDB" id="U9U225"/>
<evidence type="ECO:0000313" key="1">
    <source>
        <dbReference type="EMBL" id="ESA14405.1"/>
    </source>
</evidence>
<accession>U9U225</accession>
<organism evidence="1">
    <name type="scientific">Rhizophagus irregularis (strain DAOM 181602 / DAOM 197198 / MUCL 43194)</name>
    <name type="common">Arbuscular mycorrhizal fungus</name>
    <name type="synonym">Glomus intraradices</name>
    <dbReference type="NCBI Taxonomy" id="747089"/>
    <lineage>
        <taxon>Eukaryota</taxon>
        <taxon>Fungi</taxon>
        <taxon>Fungi incertae sedis</taxon>
        <taxon>Mucoromycota</taxon>
        <taxon>Glomeromycotina</taxon>
        <taxon>Glomeromycetes</taxon>
        <taxon>Glomerales</taxon>
        <taxon>Glomeraceae</taxon>
        <taxon>Rhizophagus</taxon>
    </lineage>
</organism>
<dbReference type="EMBL" id="KI282943">
    <property type="protein sequence ID" value="ESA14405.1"/>
    <property type="molecule type" value="Genomic_DNA"/>
</dbReference>
<sequence length="113" mass="13299">MPCNFLLIKCEPEVHLQFVVIYQFLNNNLIHYSYSNFSNFHLHNINNGWHDKKFSIIFFDFDYCCEKLKSNNYCAVDQMRAPAPMDADWPSERAYDFTAINTGADAIVFNKSR</sequence>